<comment type="similarity">
    <text evidence="1">Belongs to the ATP-dependent AMP-binding enzyme family.</text>
</comment>
<dbReference type="GO" id="GO:0005524">
    <property type="term" value="F:ATP binding"/>
    <property type="evidence" value="ECO:0007669"/>
    <property type="project" value="UniProtKB-KW"/>
</dbReference>
<dbReference type="EMBL" id="RKRK01000002">
    <property type="protein sequence ID" value="RPF57646.1"/>
    <property type="molecule type" value="Genomic_DNA"/>
</dbReference>
<dbReference type="InterPro" id="IPR000873">
    <property type="entry name" value="AMP-dep_synth/lig_dom"/>
</dbReference>
<dbReference type="Pfam" id="PF00501">
    <property type="entry name" value="AMP-binding"/>
    <property type="match status" value="1"/>
</dbReference>
<dbReference type="Gene3D" id="3.30.300.30">
    <property type="match status" value="1"/>
</dbReference>
<gene>
    <name evidence="8" type="ORF">EDD62_0275</name>
</gene>
<keyword evidence="9" id="KW-1185">Reference proteome</keyword>
<dbReference type="PROSITE" id="PS00455">
    <property type="entry name" value="AMP_BINDING"/>
    <property type="match status" value="1"/>
</dbReference>
<dbReference type="OrthoDB" id="9757771at2"/>
<dbReference type="InterPro" id="IPR045851">
    <property type="entry name" value="AMP-bd_C_sf"/>
</dbReference>
<reference evidence="8 9" key="1">
    <citation type="submission" date="2018-11" db="EMBL/GenBank/DDBJ databases">
        <title>Genomic Encyclopedia of Type Strains, Phase IV (KMG-IV): sequencing the most valuable type-strain genomes for metagenomic binning, comparative biology and taxonomic classification.</title>
        <authorList>
            <person name="Goeker M."/>
        </authorList>
    </citation>
    <scope>NUCLEOTIDE SEQUENCE [LARGE SCALE GENOMIC DNA]</scope>
    <source>
        <strain evidence="8 9">DSM 29158</strain>
    </source>
</reference>
<dbReference type="InterPro" id="IPR010192">
    <property type="entry name" value="MenE"/>
</dbReference>
<evidence type="ECO:0000256" key="3">
    <source>
        <dbReference type="ARBA" id="ARBA00022598"/>
    </source>
</evidence>
<dbReference type="InterPro" id="IPR025110">
    <property type="entry name" value="AMP-bd_C"/>
</dbReference>
<accession>A0A3N5BIJ1</accession>
<evidence type="ECO:0000256" key="5">
    <source>
        <dbReference type="ARBA" id="ARBA00022840"/>
    </source>
</evidence>
<dbReference type="InterPro" id="IPR020845">
    <property type="entry name" value="AMP-binding_CS"/>
</dbReference>
<keyword evidence="2" id="KW-0474">Menaquinone biosynthesis</keyword>
<organism evidence="8 9">
    <name type="scientific">Abyssicoccus albus</name>
    <dbReference type="NCBI Taxonomy" id="1817405"/>
    <lineage>
        <taxon>Bacteria</taxon>
        <taxon>Bacillati</taxon>
        <taxon>Bacillota</taxon>
        <taxon>Bacilli</taxon>
        <taxon>Bacillales</taxon>
        <taxon>Abyssicoccaceae</taxon>
    </lineage>
</organism>
<keyword evidence="3" id="KW-0436">Ligase</keyword>
<dbReference type="GO" id="GO:0006631">
    <property type="term" value="P:fatty acid metabolic process"/>
    <property type="evidence" value="ECO:0007669"/>
    <property type="project" value="TreeGrafter"/>
</dbReference>
<sequence length="521" mass="60318">MNYDVLYNAKLQYEHRVIVKGDSYEYTGQSLFDAAQNDHIKIKARQRRVALLYFDKHQLIRMITACWYKNIEIVLINNRLTPHEIEQQLKSIQCNQLYTDQQSLKMTDEIEINRLNIIETYPKYRVDHYDDQGDYVDPKDSRINKRITTISEQNIKECDAISTIMFTSGTTGRAKAVPQRVKNHYFSAIQCQEVFDYTVGDYWINMMPLYHVSGLSILIRSLISGIQCIIIDKFSICALHQVMLNLDNENNGNNKMNENKLNQNHHRLFISCVPKMIQEIFSADFKLLKTFDGILVGGASLNRQLIEQCIHQNIPIYHSYGMTETCSQFITANIDALQINPNTVGDLDHDLKHRVLIQERDEEGIGALWIKGDNVIDRYLNISEKMNDEIFNEGWFNTGDLAKVIDDQYLIIADRRKDLIISGGENIYPKEIEAVLDRHPNVLESAVIGKANQEWGARPVAYIVLKDQTIDFSDIEHELKRLVVAKLSKYKHPDQYIMIDELPRNQTGKVTKYMLQEDGTS</sequence>
<dbReference type="RefSeq" id="WP_123807239.1">
    <property type="nucleotide sequence ID" value="NZ_RKRK01000002.1"/>
</dbReference>
<dbReference type="Gene3D" id="3.40.50.12780">
    <property type="entry name" value="N-terminal domain of ligase-like"/>
    <property type="match status" value="1"/>
</dbReference>
<dbReference type="NCBIfam" id="TIGR01923">
    <property type="entry name" value="menE"/>
    <property type="match status" value="1"/>
</dbReference>
<evidence type="ECO:0000313" key="9">
    <source>
        <dbReference type="Proteomes" id="UP000277108"/>
    </source>
</evidence>
<dbReference type="Proteomes" id="UP000277108">
    <property type="component" value="Unassembled WGS sequence"/>
</dbReference>
<dbReference type="SUPFAM" id="SSF56801">
    <property type="entry name" value="Acetyl-CoA synthetase-like"/>
    <property type="match status" value="1"/>
</dbReference>
<evidence type="ECO:0000259" key="6">
    <source>
        <dbReference type="Pfam" id="PF00501"/>
    </source>
</evidence>
<comment type="caution">
    <text evidence="8">The sequence shown here is derived from an EMBL/GenBank/DDBJ whole genome shotgun (WGS) entry which is preliminary data.</text>
</comment>
<dbReference type="GO" id="GO:0031956">
    <property type="term" value="F:medium-chain fatty acid-CoA ligase activity"/>
    <property type="evidence" value="ECO:0007669"/>
    <property type="project" value="TreeGrafter"/>
</dbReference>
<keyword evidence="4" id="KW-0547">Nucleotide-binding</keyword>
<protein>
    <submittedName>
        <fullName evidence="8">2-succinylbenzoyl-CoA synthetase</fullName>
    </submittedName>
</protein>
<feature type="domain" description="AMP-dependent synthetase/ligase" evidence="6">
    <location>
        <begin position="45"/>
        <end position="380"/>
    </location>
</feature>
<dbReference type="PANTHER" id="PTHR43201:SF5">
    <property type="entry name" value="MEDIUM-CHAIN ACYL-COA LIGASE ACSF2, MITOCHONDRIAL"/>
    <property type="match status" value="1"/>
</dbReference>
<name>A0A3N5BIJ1_9BACL</name>
<feature type="domain" description="AMP-binding enzyme C-terminal" evidence="7">
    <location>
        <begin position="431"/>
        <end position="509"/>
    </location>
</feature>
<evidence type="ECO:0000313" key="8">
    <source>
        <dbReference type="EMBL" id="RPF57646.1"/>
    </source>
</evidence>
<proteinExistence type="inferred from homology"/>
<dbReference type="InterPro" id="IPR042099">
    <property type="entry name" value="ANL_N_sf"/>
</dbReference>
<dbReference type="PANTHER" id="PTHR43201">
    <property type="entry name" value="ACYL-COA SYNTHETASE"/>
    <property type="match status" value="1"/>
</dbReference>
<dbReference type="AlphaFoldDB" id="A0A3N5BIJ1"/>
<dbReference type="GO" id="GO:0008756">
    <property type="term" value="F:o-succinylbenzoate-CoA ligase activity"/>
    <property type="evidence" value="ECO:0007669"/>
    <property type="project" value="InterPro"/>
</dbReference>
<dbReference type="GO" id="GO:0009234">
    <property type="term" value="P:menaquinone biosynthetic process"/>
    <property type="evidence" value="ECO:0007669"/>
    <property type="project" value="UniProtKB-KW"/>
</dbReference>
<evidence type="ECO:0000259" key="7">
    <source>
        <dbReference type="Pfam" id="PF13193"/>
    </source>
</evidence>
<dbReference type="Pfam" id="PF13193">
    <property type="entry name" value="AMP-binding_C"/>
    <property type="match status" value="1"/>
</dbReference>
<evidence type="ECO:0000256" key="1">
    <source>
        <dbReference type="ARBA" id="ARBA00006432"/>
    </source>
</evidence>
<evidence type="ECO:0000256" key="4">
    <source>
        <dbReference type="ARBA" id="ARBA00022741"/>
    </source>
</evidence>
<keyword evidence="5" id="KW-0067">ATP-binding</keyword>
<evidence type="ECO:0000256" key="2">
    <source>
        <dbReference type="ARBA" id="ARBA00022428"/>
    </source>
</evidence>